<dbReference type="PANTHER" id="PTHR44376">
    <property type="entry name" value="TRANSCRIPTIONAL REGULATOR OF FILAMENTOUS GROWTH FLO8"/>
    <property type="match status" value="1"/>
</dbReference>
<feature type="non-terminal residue" evidence="2">
    <location>
        <position position="1"/>
    </location>
</feature>
<dbReference type="Proteomes" id="UP000236291">
    <property type="component" value="Unassembled WGS sequence"/>
</dbReference>
<dbReference type="InterPro" id="IPR036322">
    <property type="entry name" value="WD40_repeat_dom_sf"/>
</dbReference>
<dbReference type="SUPFAM" id="SSF50978">
    <property type="entry name" value="WD40 repeat-like"/>
    <property type="match status" value="1"/>
</dbReference>
<dbReference type="AlphaFoldDB" id="A0A2K3MM25"/>
<name>A0A2K3MM25_TRIPR</name>
<dbReference type="PROSITE" id="PS50294">
    <property type="entry name" value="WD_REPEATS_REGION"/>
    <property type="match status" value="1"/>
</dbReference>
<dbReference type="InterPro" id="IPR001680">
    <property type="entry name" value="WD40_rpt"/>
</dbReference>
<dbReference type="Gene3D" id="2.130.10.10">
    <property type="entry name" value="YVTN repeat-like/Quinoprotein amine dehydrogenase"/>
    <property type="match status" value="2"/>
</dbReference>
<dbReference type="GO" id="GO:0003714">
    <property type="term" value="F:transcription corepressor activity"/>
    <property type="evidence" value="ECO:0007669"/>
    <property type="project" value="InterPro"/>
</dbReference>
<sequence>SFENLLYDYLNKKGLPRTAEAFLNETQLAGQIPDEFNQHEHPHGFLYGIWTTFCYKYNSRQYIPGTLISESQAPDIGAIMDSTPQILQEGYTIQLLSSFPRDGPWNTLHSCDFSSDGKIVASGGLGGGKPFLCYLDSNDSVTTSESHSSSIFEVRFQPGSTIFATSSRHTVRLWDAERESLGRSVLDFVGHKGTVRSLDFHPSKGILCSSDSHDVIKVWDLNESIMVKEFKENGSIVRFQPGSGTLLAVANKNVLNILDFENSTVVKRFQGHVENICSICWDVTGNWIASASEDEVRVWSLVMDEPYVWLSDGKKLKSIIFHPRYHNVLVIGSSKGMDLLLLDIDVGLRMKQVYNLPTIGLAACAQNEYIASTTSTTSNDSVVNIWK</sequence>
<dbReference type="PANTHER" id="PTHR44376:SF8">
    <property type="entry name" value="TRANSCRIPTIONAL COREPRESSOR LEUNIG-LIKE"/>
    <property type="match status" value="1"/>
</dbReference>
<proteinExistence type="predicted"/>
<dbReference type="SMART" id="SM00320">
    <property type="entry name" value="WD40"/>
    <property type="match status" value="4"/>
</dbReference>
<reference evidence="2 3" key="1">
    <citation type="journal article" date="2014" name="Am. J. Bot.">
        <title>Genome assembly and annotation for red clover (Trifolium pratense; Fabaceae).</title>
        <authorList>
            <person name="Istvanek J."/>
            <person name="Jaros M."/>
            <person name="Krenek A."/>
            <person name="Repkova J."/>
        </authorList>
    </citation>
    <scope>NUCLEOTIDE SEQUENCE [LARGE SCALE GENOMIC DNA]</scope>
    <source>
        <strain evidence="3">cv. Tatra</strain>
        <tissue evidence="2">Young leaves</tissue>
    </source>
</reference>
<dbReference type="PROSITE" id="PS50082">
    <property type="entry name" value="WD_REPEATS_2"/>
    <property type="match status" value="2"/>
</dbReference>
<dbReference type="InterPro" id="IPR015943">
    <property type="entry name" value="WD40/YVTN_repeat-like_dom_sf"/>
</dbReference>
<feature type="repeat" description="WD" evidence="1">
    <location>
        <begin position="188"/>
        <end position="229"/>
    </location>
</feature>
<dbReference type="STRING" id="57577.A0A2K3MM25"/>
<protein>
    <submittedName>
        <fullName evidence="2">Transcriptional corepressor LEUNIG-like protein</fullName>
    </submittedName>
</protein>
<dbReference type="PROSITE" id="PS50896">
    <property type="entry name" value="LISH"/>
    <property type="match status" value="1"/>
</dbReference>
<comment type="caution">
    <text evidence="2">The sequence shown here is derived from an EMBL/GenBank/DDBJ whole genome shotgun (WGS) entry which is preliminary data.</text>
</comment>
<evidence type="ECO:0000313" key="2">
    <source>
        <dbReference type="EMBL" id="PNX91873.1"/>
    </source>
</evidence>
<dbReference type="InterPro" id="IPR044716">
    <property type="entry name" value="LEUNIG-like"/>
</dbReference>
<dbReference type="InterPro" id="IPR006594">
    <property type="entry name" value="LisH"/>
</dbReference>
<gene>
    <name evidence="2" type="ORF">L195_g014998</name>
</gene>
<dbReference type="Pfam" id="PF08513">
    <property type="entry name" value="LisH"/>
    <property type="match status" value="1"/>
</dbReference>
<evidence type="ECO:0000256" key="1">
    <source>
        <dbReference type="PROSITE-ProRule" id="PRU00221"/>
    </source>
</evidence>
<dbReference type="Pfam" id="PF00400">
    <property type="entry name" value="WD40"/>
    <property type="match status" value="3"/>
</dbReference>
<evidence type="ECO:0000313" key="3">
    <source>
        <dbReference type="Proteomes" id="UP000236291"/>
    </source>
</evidence>
<keyword evidence="1" id="KW-0853">WD repeat</keyword>
<organism evidence="2 3">
    <name type="scientific">Trifolium pratense</name>
    <name type="common">Red clover</name>
    <dbReference type="NCBI Taxonomy" id="57577"/>
    <lineage>
        <taxon>Eukaryota</taxon>
        <taxon>Viridiplantae</taxon>
        <taxon>Streptophyta</taxon>
        <taxon>Embryophyta</taxon>
        <taxon>Tracheophyta</taxon>
        <taxon>Spermatophyta</taxon>
        <taxon>Magnoliopsida</taxon>
        <taxon>eudicotyledons</taxon>
        <taxon>Gunneridae</taxon>
        <taxon>Pentapetalae</taxon>
        <taxon>rosids</taxon>
        <taxon>fabids</taxon>
        <taxon>Fabales</taxon>
        <taxon>Fabaceae</taxon>
        <taxon>Papilionoideae</taxon>
        <taxon>50 kb inversion clade</taxon>
        <taxon>NPAAA clade</taxon>
        <taxon>Hologalegina</taxon>
        <taxon>IRL clade</taxon>
        <taxon>Trifolieae</taxon>
        <taxon>Trifolium</taxon>
    </lineage>
</organism>
<dbReference type="EMBL" id="ASHM01010074">
    <property type="protein sequence ID" value="PNX91873.1"/>
    <property type="molecule type" value="Genomic_DNA"/>
</dbReference>
<feature type="repeat" description="WD" evidence="1">
    <location>
        <begin position="144"/>
        <end position="184"/>
    </location>
</feature>
<reference evidence="2 3" key="2">
    <citation type="journal article" date="2017" name="Front. Plant Sci.">
        <title>Gene Classification and Mining of Molecular Markers Useful in Red Clover (Trifolium pratense) Breeding.</title>
        <authorList>
            <person name="Istvanek J."/>
            <person name="Dluhosova J."/>
            <person name="Dluhos P."/>
            <person name="Patkova L."/>
            <person name="Nedelnik J."/>
            <person name="Repkova J."/>
        </authorList>
    </citation>
    <scope>NUCLEOTIDE SEQUENCE [LARGE SCALE GENOMIC DNA]</scope>
    <source>
        <strain evidence="3">cv. Tatra</strain>
        <tissue evidence="2">Young leaves</tissue>
    </source>
</reference>
<accession>A0A2K3MM25</accession>